<dbReference type="PANTHER" id="PTHR34351:SF1">
    <property type="entry name" value="SLR1927 PROTEIN"/>
    <property type="match status" value="1"/>
</dbReference>
<evidence type="ECO:0000313" key="2">
    <source>
        <dbReference type="Proteomes" id="UP001548189"/>
    </source>
</evidence>
<accession>A0ABV2BQV8</accession>
<keyword evidence="2" id="KW-1185">Reference proteome</keyword>
<proteinExistence type="predicted"/>
<organism evidence="1 2">
    <name type="scientific">Aliikangiella maris</name>
    <dbReference type="NCBI Taxonomy" id="3162458"/>
    <lineage>
        <taxon>Bacteria</taxon>
        <taxon>Pseudomonadati</taxon>
        <taxon>Pseudomonadota</taxon>
        <taxon>Gammaproteobacteria</taxon>
        <taxon>Oceanospirillales</taxon>
        <taxon>Pleioneaceae</taxon>
        <taxon>Aliikangiella</taxon>
    </lineage>
</organism>
<evidence type="ECO:0000313" key="1">
    <source>
        <dbReference type="EMBL" id="MET1254319.1"/>
    </source>
</evidence>
<comment type="caution">
    <text evidence="1">The sequence shown here is derived from an EMBL/GenBank/DDBJ whole genome shotgun (WGS) entry which is preliminary data.</text>
</comment>
<dbReference type="EMBL" id="JBEVCJ010000003">
    <property type="protein sequence ID" value="MET1254319.1"/>
    <property type="molecule type" value="Genomic_DNA"/>
</dbReference>
<name>A0ABV2BQV8_9GAMM</name>
<protein>
    <submittedName>
        <fullName evidence="1">DUF58 domain-containing protein</fullName>
    </submittedName>
</protein>
<reference evidence="1 2" key="1">
    <citation type="submission" date="2024-06" db="EMBL/GenBank/DDBJ databases">
        <authorList>
            <person name="Li F."/>
        </authorList>
    </citation>
    <scope>NUCLEOTIDE SEQUENCE [LARGE SCALE GENOMIC DNA]</scope>
    <source>
        <strain evidence="1 2">GXAS 311</strain>
    </source>
</reference>
<dbReference type="PANTHER" id="PTHR34351">
    <property type="entry name" value="SLR1927 PROTEIN-RELATED"/>
    <property type="match status" value="1"/>
</dbReference>
<sequence>MLSKPTTGLKWRFRRFFRNRMPVGERVELNQRSTYIWPTREGYLLIVIVLLMLIGATNYQNNLAFLLTFLLISIGLVSVILTYRNIQDIQFTVRVPDELFADSVNRVSVMCTDRAGRNHHTVGLGLSYEQLKFIDIPAEQTVSLDIYLDTLKRGRLIMPGIMVSSIYPFGWLRTWAYIQLQQDVLVYPKPVEPPEFSQLAGTQTDEEGQKAEGVDDLYGLKPYQAGEPLSRIDWKAFARERGLFIREFNGYQASRICFSWNDFPGVAPELRLSYLTFLVIEAAKAQLAFALELPDNSVAFDEGEVHRSHCLQLLACYQLDAHLTEKQFMTPVA</sequence>
<gene>
    <name evidence="1" type="ORF">ABVT43_04170</name>
</gene>
<dbReference type="Proteomes" id="UP001548189">
    <property type="component" value="Unassembled WGS sequence"/>
</dbReference>